<feature type="compositionally biased region" description="Basic residues" evidence="1">
    <location>
        <begin position="23"/>
        <end position="34"/>
    </location>
</feature>
<accession>A0A5B7HUS7</accession>
<proteinExistence type="predicted"/>
<dbReference type="AlphaFoldDB" id="A0A5B7HUS7"/>
<keyword evidence="3" id="KW-1185">Reference proteome</keyword>
<comment type="caution">
    <text evidence="2">The sequence shown here is derived from an EMBL/GenBank/DDBJ whole genome shotgun (WGS) entry which is preliminary data.</text>
</comment>
<sequence>MWRREALKVWLARGEKSLDITKEKKKRKERKNSPHRPIATETFRSQSSGQKHNHLILVAAPIRGRSTFPVQNSIRGKTRQISFPYPQHPLASLSAPSLPGSVSPSLPPFCDFRLLSPYQQLPRALR</sequence>
<dbReference type="Proteomes" id="UP000324222">
    <property type="component" value="Unassembled WGS sequence"/>
</dbReference>
<protein>
    <submittedName>
        <fullName evidence="2">Uncharacterized protein</fullName>
    </submittedName>
</protein>
<evidence type="ECO:0000313" key="3">
    <source>
        <dbReference type="Proteomes" id="UP000324222"/>
    </source>
</evidence>
<organism evidence="2 3">
    <name type="scientific">Portunus trituberculatus</name>
    <name type="common">Swimming crab</name>
    <name type="synonym">Neptunus trituberculatus</name>
    <dbReference type="NCBI Taxonomy" id="210409"/>
    <lineage>
        <taxon>Eukaryota</taxon>
        <taxon>Metazoa</taxon>
        <taxon>Ecdysozoa</taxon>
        <taxon>Arthropoda</taxon>
        <taxon>Crustacea</taxon>
        <taxon>Multicrustacea</taxon>
        <taxon>Malacostraca</taxon>
        <taxon>Eumalacostraca</taxon>
        <taxon>Eucarida</taxon>
        <taxon>Decapoda</taxon>
        <taxon>Pleocyemata</taxon>
        <taxon>Brachyura</taxon>
        <taxon>Eubrachyura</taxon>
        <taxon>Portunoidea</taxon>
        <taxon>Portunidae</taxon>
        <taxon>Portuninae</taxon>
        <taxon>Portunus</taxon>
    </lineage>
</organism>
<gene>
    <name evidence="2" type="ORF">E2C01_066481</name>
</gene>
<evidence type="ECO:0000313" key="2">
    <source>
        <dbReference type="EMBL" id="MPC72184.1"/>
    </source>
</evidence>
<name>A0A5B7HUS7_PORTR</name>
<reference evidence="2 3" key="1">
    <citation type="submission" date="2019-05" db="EMBL/GenBank/DDBJ databases">
        <title>Another draft genome of Portunus trituberculatus and its Hox gene families provides insights of decapod evolution.</title>
        <authorList>
            <person name="Jeong J.-H."/>
            <person name="Song I."/>
            <person name="Kim S."/>
            <person name="Choi T."/>
            <person name="Kim D."/>
            <person name="Ryu S."/>
            <person name="Kim W."/>
        </authorList>
    </citation>
    <scope>NUCLEOTIDE SEQUENCE [LARGE SCALE GENOMIC DNA]</scope>
    <source>
        <tissue evidence="2">Muscle</tissue>
    </source>
</reference>
<dbReference type="EMBL" id="VSRR010034293">
    <property type="protein sequence ID" value="MPC72184.1"/>
    <property type="molecule type" value="Genomic_DNA"/>
</dbReference>
<feature type="region of interest" description="Disordered" evidence="1">
    <location>
        <begin position="18"/>
        <end position="50"/>
    </location>
</feature>
<evidence type="ECO:0000256" key="1">
    <source>
        <dbReference type="SAM" id="MobiDB-lite"/>
    </source>
</evidence>